<reference evidence="2" key="1">
    <citation type="submission" date="2018-06" db="EMBL/GenBank/DDBJ databases">
        <authorList>
            <person name="Zhirakovskaya E."/>
        </authorList>
    </citation>
    <scope>NUCLEOTIDE SEQUENCE</scope>
</reference>
<dbReference type="PANTHER" id="PTHR42852:SF13">
    <property type="entry name" value="PROTEIN DIPZ"/>
    <property type="match status" value="1"/>
</dbReference>
<organism evidence="2">
    <name type="scientific">hydrothermal vent metagenome</name>
    <dbReference type="NCBI Taxonomy" id="652676"/>
    <lineage>
        <taxon>unclassified sequences</taxon>
        <taxon>metagenomes</taxon>
        <taxon>ecological metagenomes</taxon>
    </lineage>
</organism>
<dbReference type="InterPro" id="IPR013766">
    <property type="entry name" value="Thioredoxin_domain"/>
</dbReference>
<feature type="domain" description="Thioredoxin" evidence="1">
    <location>
        <begin position="36"/>
        <end position="176"/>
    </location>
</feature>
<dbReference type="PANTHER" id="PTHR42852">
    <property type="entry name" value="THIOL:DISULFIDE INTERCHANGE PROTEIN DSBE"/>
    <property type="match status" value="1"/>
</dbReference>
<dbReference type="InterPro" id="IPR036249">
    <property type="entry name" value="Thioredoxin-like_sf"/>
</dbReference>
<dbReference type="Gene3D" id="3.40.30.10">
    <property type="entry name" value="Glutaredoxin"/>
    <property type="match status" value="1"/>
</dbReference>
<name>A0A3B0XMW7_9ZZZZ</name>
<dbReference type="GO" id="GO:0016491">
    <property type="term" value="F:oxidoreductase activity"/>
    <property type="evidence" value="ECO:0007669"/>
    <property type="project" value="InterPro"/>
</dbReference>
<evidence type="ECO:0000259" key="1">
    <source>
        <dbReference type="PROSITE" id="PS51352"/>
    </source>
</evidence>
<dbReference type="SUPFAM" id="SSF52833">
    <property type="entry name" value="Thioredoxin-like"/>
    <property type="match status" value="1"/>
</dbReference>
<gene>
    <name evidence="2" type="ORF">MNBD_GAMMA09-2488</name>
</gene>
<evidence type="ECO:0000313" key="2">
    <source>
        <dbReference type="EMBL" id="VAW69835.1"/>
    </source>
</evidence>
<dbReference type="AlphaFoldDB" id="A0A3B0XMW7"/>
<dbReference type="Pfam" id="PF00578">
    <property type="entry name" value="AhpC-TSA"/>
    <property type="match status" value="1"/>
</dbReference>
<dbReference type="GO" id="GO:0016209">
    <property type="term" value="F:antioxidant activity"/>
    <property type="evidence" value="ECO:0007669"/>
    <property type="project" value="InterPro"/>
</dbReference>
<dbReference type="InterPro" id="IPR050553">
    <property type="entry name" value="Thioredoxin_ResA/DsbE_sf"/>
</dbReference>
<dbReference type="PROSITE" id="PS51352">
    <property type="entry name" value="THIOREDOXIN_2"/>
    <property type="match status" value="1"/>
</dbReference>
<accession>A0A3B0XMW7</accession>
<proteinExistence type="predicted"/>
<sequence length="177" mass="20553">MYSIKHTLLLLIVCSIGIYSSLAKAEEDEPEQEAAKEDKQLAWNFTLKSHNGKNIKLSELRGHVIALNFWDTQCGTCIQQFPLLDVYYQKNKNKDFSLLSVNIDDDLLKASRMVQKRQFNYPVLFDSLNKISRLYSVSDLPTLFLIDRDGYIRFSLDDSQIKQQKITQQVIEELLNE</sequence>
<dbReference type="InterPro" id="IPR000866">
    <property type="entry name" value="AhpC/TSA"/>
</dbReference>
<dbReference type="EMBL" id="UOFI01000178">
    <property type="protein sequence ID" value="VAW69835.1"/>
    <property type="molecule type" value="Genomic_DNA"/>
</dbReference>
<protein>
    <recommendedName>
        <fullName evidence="1">Thioredoxin domain-containing protein</fullName>
    </recommendedName>
</protein>
<dbReference type="CDD" id="cd02966">
    <property type="entry name" value="TlpA_like_family"/>
    <property type="match status" value="1"/>
</dbReference>